<evidence type="ECO:0000313" key="3">
    <source>
        <dbReference type="Proteomes" id="UP000013117"/>
    </source>
</evidence>
<dbReference type="HOGENOM" id="CLU_1264666_0_0_6"/>
<dbReference type="RefSeq" id="WP_004863068.1">
    <property type="nucleotide sequence ID" value="NZ_ASYY01000068.1"/>
</dbReference>
<dbReference type="EMBL" id="APPN01000064">
    <property type="protein sequence ID" value="ENV33739.1"/>
    <property type="molecule type" value="Genomic_DNA"/>
</dbReference>
<name>N8ZJ01_9GAMM</name>
<evidence type="ECO:0008006" key="4">
    <source>
        <dbReference type="Google" id="ProtNLM"/>
    </source>
</evidence>
<dbReference type="PATRIC" id="fig|1120926.3.peg.2047"/>
<gene>
    <name evidence="2" type="ORF">F960_02118</name>
</gene>
<feature type="signal peptide" evidence="1">
    <location>
        <begin position="1"/>
        <end position="23"/>
    </location>
</feature>
<evidence type="ECO:0000256" key="1">
    <source>
        <dbReference type="SAM" id="SignalP"/>
    </source>
</evidence>
<keyword evidence="3" id="KW-1185">Reference proteome</keyword>
<keyword evidence="1" id="KW-0732">Signal</keyword>
<comment type="caution">
    <text evidence="2">The sequence shown here is derived from an EMBL/GenBank/DDBJ whole genome shotgun (WGS) entry which is preliminary data.</text>
</comment>
<proteinExistence type="predicted"/>
<accession>N8ZJ01</accession>
<dbReference type="AlphaFoldDB" id="N8ZJ01"/>
<feature type="chain" id="PRO_5004137940" description="Outer membrane protein beta-barrel domain-containing protein" evidence="1">
    <location>
        <begin position="24"/>
        <end position="218"/>
    </location>
</feature>
<reference evidence="2 3" key="1">
    <citation type="submission" date="2013-02" db="EMBL/GenBank/DDBJ databases">
        <title>The Genome Sequence of Acinetobacter gerneri CIP 107464.</title>
        <authorList>
            <consortium name="The Broad Institute Genome Sequencing Platform"/>
            <consortium name="The Broad Institute Genome Sequencing Center for Infectious Disease"/>
            <person name="Cerqueira G."/>
            <person name="Feldgarden M."/>
            <person name="Courvalin P."/>
            <person name="Perichon B."/>
            <person name="Grillot-Courvalin C."/>
            <person name="Clermont D."/>
            <person name="Rocha E."/>
            <person name="Yoon E.-J."/>
            <person name="Nemec A."/>
            <person name="Walker B."/>
            <person name="Young S.K."/>
            <person name="Zeng Q."/>
            <person name="Gargeya S."/>
            <person name="Fitzgerald M."/>
            <person name="Haas B."/>
            <person name="Abouelleil A."/>
            <person name="Alvarado L."/>
            <person name="Arachchi H.M."/>
            <person name="Berlin A.M."/>
            <person name="Chapman S.B."/>
            <person name="Dewar J."/>
            <person name="Goldberg J."/>
            <person name="Griggs A."/>
            <person name="Gujja S."/>
            <person name="Hansen M."/>
            <person name="Howarth C."/>
            <person name="Imamovic A."/>
            <person name="Larimer J."/>
            <person name="McCowan C."/>
            <person name="Murphy C."/>
            <person name="Neiman D."/>
            <person name="Pearson M."/>
            <person name="Priest M."/>
            <person name="Roberts A."/>
            <person name="Saif S."/>
            <person name="Shea T."/>
            <person name="Sisk P."/>
            <person name="Sykes S."/>
            <person name="Wortman J."/>
            <person name="Nusbaum C."/>
            <person name="Birren B."/>
        </authorList>
    </citation>
    <scope>NUCLEOTIDE SEQUENCE [LARGE SCALE GENOMIC DNA]</scope>
    <source>
        <strain evidence="2 3">CIP 107464</strain>
    </source>
</reference>
<organism evidence="2 3">
    <name type="scientific">Acinetobacter gerneri DSM 14967 = CIP 107464 = MTCC 9824</name>
    <dbReference type="NCBI Taxonomy" id="1120926"/>
    <lineage>
        <taxon>Bacteria</taxon>
        <taxon>Pseudomonadati</taxon>
        <taxon>Pseudomonadota</taxon>
        <taxon>Gammaproteobacteria</taxon>
        <taxon>Moraxellales</taxon>
        <taxon>Moraxellaceae</taxon>
        <taxon>Acinetobacter</taxon>
    </lineage>
</organism>
<dbReference type="OrthoDB" id="9914803at2"/>
<dbReference type="eggNOG" id="ENOG5031SDQ">
    <property type="taxonomic scope" value="Bacteria"/>
</dbReference>
<sequence length="218" mass="24146">MKKLSPKLCSLLGLALLSSAAYSEDIHGYIGTYIVPQAGIKIKNPGAERIKDSGRAYGAVAEISKNQWFGFVHYETVSVDIKALPQPGVDGEEFRAGLGWRQKIGRGSVQADVEYFKQKQEYDFVMIPTWKDDGVAMHVGGEYLLGVIGGQVPVVGFADFGYFDLDKSDATEYRFGLKTMLTKNVGLMSAYRIFKQEKDQSNEKTTLKAMNIGLSYVF</sequence>
<dbReference type="Proteomes" id="UP000013117">
    <property type="component" value="Unassembled WGS sequence"/>
</dbReference>
<evidence type="ECO:0000313" key="2">
    <source>
        <dbReference type="EMBL" id="ENV33739.1"/>
    </source>
</evidence>
<dbReference type="GeneID" id="84209466"/>
<protein>
    <recommendedName>
        <fullName evidence="4">Outer membrane protein beta-barrel domain-containing protein</fullName>
    </recommendedName>
</protein>